<dbReference type="EMBL" id="UIVT01000001">
    <property type="protein sequence ID" value="SVP88982.1"/>
    <property type="molecule type" value="Genomic_DNA"/>
</dbReference>
<feature type="transmembrane region" description="Helical" evidence="2">
    <location>
        <begin position="913"/>
        <end position="932"/>
    </location>
</feature>
<feature type="transmembrane region" description="Helical" evidence="2">
    <location>
        <begin position="634"/>
        <end position="654"/>
    </location>
</feature>
<protein>
    <submittedName>
        <fullName evidence="3">Theileria-specific sub-telomeric protein, putative</fullName>
    </submittedName>
</protein>
<evidence type="ECO:0000313" key="3">
    <source>
        <dbReference type="EMBL" id="SVP88982.1"/>
    </source>
</evidence>
<feature type="transmembrane region" description="Helical" evidence="2">
    <location>
        <begin position="879"/>
        <end position="901"/>
    </location>
</feature>
<dbReference type="AlphaFoldDB" id="A0A3B0MGA0"/>
<keyword evidence="2" id="KW-1133">Transmembrane helix</keyword>
<keyword evidence="2" id="KW-0812">Transmembrane</keyword>
<accession>A0A3B0MGA0</accession>
<evidence type="ECO:0000313" key="4">
    <source>
        <dbReference type="EMBL" id="SVP90124.1"/>
    </source>
</evidence>
<dbReference type="VEuPathDB" id="PiroplasmaDB:TA05970"/>
<evidence type="ECO:0000256" key="2">
    <source>
        <dbReference type="SAM" id="Phobius"/>
    </source>
</evidence>
<feature type="coiled-coil region" evidence="1">
    <location>
        <begin position="315"/>
        <end position="342"/>
    </location>
</feature>
<proteinExistence type="predicted"/>
<name>A0A3B0MGA0_THEAN</name>
<reference evidence="3" key="1">
    <citation type="submission" date="2018-07" db="EMBL/GenBank/DDBJ databases">
        <authorList>
            <person name="Quirk P.G."/>
            <person name="Krulwich T.A."/>
        </authorList>
    </citation>
    <scope>NUCLEOTIDE SEQUENCE</scope>
    <source>
        <strain evidence="3">Anand</strain>
    </source>
</reference>
<feature type="transmembrane region" description="Helical" evidence="2">
    <location>
        <begin position="736"/>
        <end position="754"/>
    </location>
</feature>
<feature type="transmembrane region" description="Helical" evidence="2">
    <location>
        <begin position="766"/>
        <end position="788"/>
    </location>
</feature>
<dbReference type="EMBL" id="UIVS01000001">
    <property type="protein sequence ID" value="SVP90124.1"/>
    <property type="molecule type" value="Genomic_DNA"/>
</dbReference>
<keyword evidence="1" id="KW-0175">Coiled coil</keyword>
<feature type="transmembrane region" description="Helical" evidence="2">
    <location>
        <begin position="605"/>
        <end position="622"/>
    </location>
</feature>
<feature type="transmembrane region" description="Helical" evidence="2">
    <location>
        <begin position="837"/>
        <end position="858"/>
    </location>
</feature>
<keyword evidence="2" id="KW-0472">Membrane</keyword>
<sequence>MGDSNPTSNYQQSGGFNDGDLQIAAYMFAGLAMMLNIRLSYSAAPFALLRFKLPENLFSVFVRTTSSALELWCLPSMLLGNIMEQVYNYTQNIPGVHEMGIKNSELKSKAGKLKGTATDQSNIELGSTEKTDLNKDNNFPQDKLKDKAGELATKAQELNKVAADLETAAGPDSPLNSLKGDATQLKDAAMGSGIDGLFGAAQELAKKKTREDASGEADAVIIAFDKVEENYNNLMDAYKKILDNKEKAAKLTQTDKDKVIDVVKKYLEVKNTYYQMIITYRIQKKAQEFYQAVNTLKTQAAKATQTTKPKLKDLNTNAQGEMTTLEQTANLLKTEAERLNTASDSNIVRNYLEVEKAYYALSAKEQFKAAKDEVEVISVKTKFEALQKSYENVLRLRVQELSDKAQTLSTVAGQLTDPDLTTLATQLKEAASQDSDDGLKQKAESLVTAINSESGDSGASKATNVIKAFEGVTEAYNDLAAKPKYKTNLTAAVEKIKQGQQPLVGNETNVKAVEDAYANLKTLYNSILIFTKIKHYSTELESAATDTVNAKDVIKNFNSLVAVYKLLGDPDHKSIVQTQFDELQEEYSEAIYSYKWHLLTMPSMITNWLNFLTFVILFIVYISGGDQGSVTGYYWVMAISGFVFGINMVLVYAVDYRYLPYYIAGENSFPIVTSAILYFATSIFGNRRKYNSDYLVVLIDISISIFIALVASVLWTVAFREYRTPMAAPDKPNPEVISPVLLVLVGMGLVYSIYPGIAPGMIVPFYLIDKIEMVLLILTTFPPLIFAFTTKFKTSWSPKTEFLVYPESGFKFGGWNEYNANDFSKGPPQKGERVYAWIWHFFDILAPLQIILAVIFIYSIHYRDSSISRSIVNQPKMSTFLTIIFYMCHEIMLATGFPGLVCNGGVTYVLLPTQWVGALLMVLLAFYSIGYITEYKRHDPSQWPTDGMTKWNAMCYWLKMASKITNKNFKQLFTKDLRRDLVLTIQNFKF</sequence>
<feature type="transmembrane region" description="Helical" evidence="2">
    <location>
        <begin position="694"/>
        <end position="716"/>
    </location>
</feature>
<gene>
    <name evidence="3" type="ORF">TAT_000083500</name>
    <name evidence="4" type="ORF">TAV_000082900</name>
</gene>
<organism evidence="3">
    <name type="scientific">Theileria annulata</name>
    <dbReference type="NCBI Taxonomy" id="5874"/>
    <lineage>
        <taxon>Eukaryota</taxon>
        <taxon>Sar</taxon>
        <taxon>Alveolata</taxon>
        <taxon>Apicomplexa</taxon>
        <taxon>Aconoidasida</taxon>
        <taxon>Piroplasmida</taxon>
        <taxon>Theileriidae</taxon>
        <taxon>Theileria</taxon>
    </lineage>
</organism>
<evidence type="ECO:0000256" key="1">
    <source>
        <dbReference type="SAM" id="Coils"/>
    </source>
</evidence>